<evidence type="ECO:0000313" key="2">
    <source>
        <dbReference type="EMBL" id="GIG75051.1"/>
    </source>
</evidence>
<protein>
    <recommendedName>
        <fullName evidence="1">STAS domain-containing protein</fullName>
    </recommendedName>
</protein>
<sequence length="138" mass="14884">MDMSTRNHATASGDDSTVEVTVVGALDATAVRDLGVVLALAFQQRPHHLVIDLAECPFLDAAAIELLVDTHRRAWRAGGLLSLRDASPRVRRILEIARVGHVLRLTLSPPLQPGTDAHTVTEPAAIVVVPEPRDPLVR</sequence>
<dbReference type="InterPro" id="IPR036513">
    <property type="entry name" value="STAS_dom_sf"/>
</dbReference>
<dbReference type="SUPFAM" id="SSF52091">
    <property type="entry name" value="SpoIIaa-like"/>
    <property type="match status" value="1"/>
</dbReference>
<proteinExistence type="predicted"/>
<dbReference type="CDD" id="cd07043">
    <property type="entry name" value="STAS_anti-anti-sigma_factors"/>
    <property type="match status" value="1"/>
</dbReference>
<dbReference type="PROSITE" id="PS50801">
    <property type="entry name" value="STAS"/>
    <property type="match status" value="1"/>
</dbReference>
<organism evidence="2 3">
    <name type="scientific">Planosporangium flavigriseum</name>
    <dbReference type="NCBI Taxonomy" id="373681"/>
    <lineage>
        <taxon>Bacteria</taxon>
        <taxon>Bacillati</taxon>
        <taxon>Actinomycetota</taxon>
        <taxon>Actinomycetes</taxon>
        <taxon>Micromonosporales</taxon>
        <taxon>Micromonosporaceae</taxon>
        <taxon>Planosporangium</taxon>
    </lineage>
</organism>
<evidence type="ECO:0000259" key="1">
    <source>
        <dbReference type="PROSITE" id="PS50801"/>
    </source>
</evidence>
<comment type="caution">
    <text evidence="2">The sequence shown here is derived from an EMBL/GenBank/DDBJ whole genome shotgun (WGS) entry which is preliminary data.</text>
</comment>
<dbReference type="PANTHER" id="PTHR33495">
    <property type="entry name" value="ANTI-SIGMA FACTOR ANTAGONIST TM_1081-RELATED-RELATED"/>
    <property type="match status" value="1"/>
</dbReference>
<dbReference type="Gene3D" id="3.30.750.24">
    <property type="entry name" value="STAS domain"/>
    <property type="match status" value="1"/>
</dbReference>
<dbReference type="EMBL" id="BONU01000025">
    <property type="protein sequence ID" value="GIG75051.1"/>
    <property type="molecule type" value="Genomic_DNA"/>
</dbReference>
<dbReference type="GO" id="GO:0043856">
    <property type="term" value="F:anti-sigma factor antagonist activity"/>
    <property type="evidence" value="ECO:0007669"/>
    <property type="project" value="TreeGrafter"/>
</dbReference>
<dbReference type="AlphaFoldDB" id="A0A8J3LWV9"/>
<dbReference type="Proteomes" id="UP000653674">
    <property type="component" value="Unassembled WGS sequence"/>
</dbReference>
<keyword evidence="3" id="KW-1185">Reference proteome</keyword>
<dbReference type="RefSeq" id="WP_168077128.1">
    <property type="nucleotide sequence ID" value="NZ_BAAAQJ010000007.1"/>
</dbReference>
<accession>A0A8J3LWV9</accession>
<evidence type="ECO:0000313" key="3">
    <source>
        <dbReference type="Proteomes" id="UP000653674"/>
    </source>
</evidence>
<dbReference type="PANTHER" id="PTHR33495:SF2">
    <property type="entry name" value="ANTI-SIGMA FACTOR ANTAGONIST TM_1081-RELATED"/>
    <property type="match status" value="1"/>
</dbReference>
<name>A0A8J3LWV9_9ACTN</name>
<dbReference type="InterPro" id="IPR002645">
    <property type="entry name" value="STAS_dom"/>
</dbReference>
<gene>
    <name evidence="2" type="ORF">Pfl04_34550</name>
</gene>
<dbReference type="Pfam" id="PF01740">
    <property type="entry name" value="STAS"/>
    <property type="match status" value="1"/>
</dbReference>
<reference evidence="2" key="1">
    <citation type="submission" date="2021-01" db="EMBL/GenBank/DDBJ databases">
        <title>Whole genome shotgun sequence of Planosporangium flavigriseum NBRC 105377.</title>
        <authorList>
            <person name="Komaki H."/>
            <person name="Tamura T."/>
        </authorList>
    </citation>
    <scope>NUCLEOTIDE SEQUENCE</scope>
    <source>
        <strain evidence="2">NBRC 105377</strain>
    </source>
</reference>
<feature type="domain" description="STAS" evidence="1">
    <location>
        <begin position="7"/>
        <end position="99"/>
    </location>
</feature>